<comment type="caution">
    <text evidence="1">The sequence shown here is derived from an EMBL/GenBank/DDBJ whole genome shotgun (WGS) entry which is preliminary data.</text>
</comment>
<accession>A0ABW5SCR3</accession>
<protein>
    <submittedName>
        <fullName evidence="1">Uncharacterized protein</fullName>
    </submittedName>
</protein>
<keyword evidence="2" id="KW-1185">Reference proteome</keyword>
<sequence length="207" mass="24756">MKLYYLIIICILSSLKLLSQEKKVVYLNEFNQEISENEFKEGRTGKGILDLYFENDSIVKGLLVRKKSIGKLNENKFNKLKMSLSIENKINDGLIVIIYYPGKDRCNDVKNYSTWNIFDKDYLKRLKRISNVSHHWIYKNDENLNYYYQNKIGWKKDKNQLIEKMFFKYHFPCASCVVLDTEGNFITYYSEFGKQTVWKMAKELKRI</sequence>
<evidence type="ECO:0000313" key="1">
    <source>
        <dbReference type="EMBL" id="MFD2697461.1"/>
    </source>
</evidence>
<organism evidence="1 2">
    <name type="scientific">Mesonia sediminis</name>
    <dbReference type="NCBI Taxonomy" id="1703946"/>
    <lineage>
        <taxon>Bacteria</taxon>
        <taxon>Pseudomonadati</taxon>
        <taxon>Bacteroidota</taxon>
        <taxon>Flavobacteriia</taxon>
        <taxon>Flavobacteriales</taxon>
        <taxon>Flavobacteriaceae</taxon>
        <taxon>Mesonia</taxon>
    </lineage>
</organism>
<name>A0ABW5SCR3_9FLAO</name>
<dbReference type="Proteomes" id="UP001597357">
    <property type="component" value="Unassembled WGS sequence"/>
</dbReference>
<proteinExistence type="predicted"/>
<reference evidence="2" key="1">
    <citation type="journal article" date="2019" name="Int. J. Syst. Evol. Microbiol.">
        <title>The Global Catalogue of Microorganisms (GCM) 10K type strain sequencing project: providing services to taxonomists for standard genome sequencing and annotation.</title>
        <authorList>
            <consortium name="The Broad Institute Genomics Platform"/>
            <consortium name="The Broad Institute Genome Sequencing Center for Infectious Disease"/>
            <person name="Wu L."/>
            <person name="Ma J."/>
        </authorList>
    </citation>
    <scope>NUCLEOTIDE SEQUENCE [LARGE SCALE GENOMIC DNA]</scope>
    <source>
        <strain evidence="2">KCTC 42255</strain>
    </source>
</reference>
<evidence type="ECO:0000313" key="2">
    <source>
        <dbReference type="Proteomes" id="UP001597357"/>
    </source>
</evidence>
<dbReference type="EMBL" id="JBHULZ010000023">
    <property type="protein sequence ID" value="MFD2697461.1"/>
    <property type="molecule type" value="Genomic_DNA"/>
</dbReference>
<dbReference type="RefSeq" id="WP_379045352.1">
    <property type="nucleotide sequence ID" value="NZ_JBHULZ010000023.1"/>
</dbReference>
<gene>
    <name evidence="1" type="ORF">ACFSQ0_05620</name>
</gene>